<evidence type="ECO:0000256" key="7">
    <source>
        <dbReference type="RuleBase" id="RU363032"/>
    </source>
</evidence>
<evidence type="ECO:0000256" key="4">
    <source>
        <dbReference type="ARBA" id="ARBA00022692"/>
    </source>
</evidence>
<feature type="transmembrane region" description="Helical" evidence="7">
    <location>
        <begin position="204"/>
        <end position="223"/>
    </location>
</feature>
<comment type="similarity">
    <text evidence="7">Belongs to the binding-protein-dependent transport system permease family.</text>
</comment>
<evidence type="ECO:0000256" key="3">
    <source>
        <dbReference type="ARBA" id="ARBA00022475"/>
    </source>
</evidence>
<dbReference type="InterPro" id="IPR045621">
    <property type="entry name" value="BPD_transp_1_N"/>
</dbReference>
<evidence type="ECO:0000256" key="1">
    <source>
        <dbReference type="ARBA" id="ARBA00004651"/>
    </source>
</evidence>
<feature type="transmembrane region" description="Helical" evidence="7">
    <location>
        <begin position="12"/>
        <end position="33"/>
    </location>
</feature>
<dbReference type="CDD" id="cd06261">
    <property type="entry name" value="TM_PBP2"/>
    <property type="match status" value="1"/>
</dbReference>
<evidence type="ECO:0000256" key="6">
    <source>
        <dbReference type="ARBA" id="ARBA00023136"/>
    </source>
</evidence>
<dbReference type="PANTHER" id="PTHR43163:SF6">
    <property type="entry name" value="DIPEPTIDE TRANSPORT SYSTEM PERMEASE PROTEIN DPPB-RELATED"/>
    <property type="match status" value="1"/>
</dbReference>
<evidence type="ECO:0000256" key="5">
    <source>
        <dbReference type="ARBA" id="ARBA00022989"/>
    </source>
</evidence>
<gene>
    <name evidence="9" type="ORF">M0654_07370</name>
</gene>
<keyword evidence="10" id="KW-1185">Reference proteome</keyword>
<dbReference type="InterPro" id="IPR035906">
    <property type="entry name" value="MetI-like_sf"/>
</dbReference>
<organism evidence="9 10">
    <name type="scientific">Neorhizobium turbinariae</name>
    <dbReference type="NCBI Taxonomy" id="2937795"/>
    <lineage>
        <taxon>Bacteria</taxon>
        <taxon>Pseudomonadati</taxon>
        <taxon>Pseudomonadota</taxon>
        <taxon>Alphaproteobacteria</taxon>
        <taxon>Hyphomicrobiales</taxon>
        <taxon>Rhizobiaceae</taxon>
        <taxon>Rhizobium/Agrobacterium group</taxon>
        <taxon>Neorhizobium</taxon>
    </lineage>
</organism>
<dbReference type="Gene3D" id="1.10.3720.10">
    <property type="entry name" value="MetI-like"/>
    <property type="match status" value="1"/>
</dbReference>
<dbReference type="Pfam" id="PF19300">
    <property type="entry name" value="BPD_transp_1_N"/>
    <property type="match status" value="1"/>
</dbReference>
<evidence type="ECO:0000256" key="2">
    <source>
        <dbReference type="ARBA" id="ARBA00022448"/>
    </source>
</evidence>
<comment type="caution">
    <text evidence="9">The sequence shown here is derived from an EMBL/GenBank/DDBJ whole genome shotgun (WGS) entry which is preliminary data.</text>
</comment>
<feature type="transmembrane region" description="Helical" evidence="7">
    <location>
        <begin position="148"/>
        <end position="167"/>
    </location>
</feature>
<feature type="transmembrane region" description="Helical" evidence="7">
    <location>
        <begin position="106"/>
        <end position="128"/>
    </location>
</feature>
<name>A0ABT0IPJ8_9HYPH</name>
<accession>A0ABT0IPJ8</accession>
<reference evidence="9 10" key="1">
    <citation type="submission" date="2022-04" db="EMBL/GenBank/DDBJ databases">
        <title>Rhizobium coralii sp. nov., isolated from coral Turbinaria peltata.</title>
        <authorList>
            <person name="Sun H."/>
        </authorList>
    </citation>
    <scope>NUCLEOTIDE SEQUENCE [LARGE SCALE GENOMIC DNA]</scope>
    <source>
        <strain evidence="9 10">NTR19</strain>
    </source>
</reference>
<keyword evidence="4 7" id="KW-0812">Transmembrane</keyword>
<dbReference type="Pfam" id="PF00528">
    <property type="entry name" value="BPD_transp_1"/>
    <property type="match status" value="1"/>
</dbReference>
<sequence length="337" mass="36437">MPLILLSALNRIALAAVTLFGVAVVVFVLLRVVPGDPIAMMISPGSTPEQIAQMRANYGLDGSILSQFWIWLKAILLGDFGTSISLRRNVLELLAERLPATLELAFAALVFAVLLGGAIAIIGTLVRRTFLEPVIDTVNGTILAVPDFVWALALILVFGVFFPVFPLSGRVDPSVQNDFFTYFYLLESPLTLRLSTIVDISSHMIMPVLALGLPLAAIIARVLKEALLEAMVQDYILLAKLKGKSNLRLIMQEALRNGIGPTVALTGVQFTFLIGGTVIVERIFAYPGIGNMAIDAVINRDLPLIQGLVLVFGALFILINLGVDLLVAAFNPRLRHA</sequence>
<dbReference type="Proteomes" id="UP001202827">
    <property type="component" value="Unassembled WGS sequence"/>
</dbReference>
<proteinExistence type="inferred from homology"/>
<protein>
    <submittedName>
        <fullName evidence="9">ABC transporter permease</fullName>
    </submittedName>
</protein>
<dbReference type="InterPro" id="IPR000515">
    <property type="entry name" value="MetI-like"/>
</dbReference>
<dbReference type="PANTHER" id="PTHR43163">
    <property type="entry name" value="DIPEPTIDE TRANSPORT SYSTEM PERMEASE PROTEIN DPPB-RELATED"/>
    <property type="match status" value="1"/>
</dbReference>
<comment type="subcellular location">
    <subcellularLocation>
        <location evidence="1 7">Cell membrane</location>
        <topology evidence="1 7">Multi-pass membrane protein</topology>
    </subcellularLocation>
</comment>
<feature type="transmembrane region" description="Helical" evidence="7">
    <location>
        <begin position="304"/>
        <end position="330"/>
    </location>
</feature>
<dbReference type="PROSITE" id="PS50928">
    <property type="entry name" value="ABC_TM1"/>
    <property type="match status" value="1"/>
</dbReference>
<dbReference type="SUPFAM" id="SSF161098">
    <property type="entry name" value="MetI-like"/>
    <property type="match status" value="1"/>
</dbReference>
<keyword evidence="5 7" id="KW-1133">Transmembrane helix</keyword>
<keyword evidence="3" id="KW-1003">Cell membrane</keyword>
<feature type="transmembrane region" description="Helical" evidence="7">
    <location>
        <begin position="258"/>
        <end position="284"/>
    </location>
</feature>
<keyword evidence="2 7" id="KW-0813">Transport</keyword>
<evidence type="ECO:0000313" key="9">
    <source>
        <dbReference type="EMBL" id="MCK8779805.1"/>
    </source>
</evidence>
<evidence type="ECO:0000313" key="10">
    <source>
        <dbReference type="Proteomes" id="UP001202827"/>
    </source>
</evidence>
<dbReference type="EMBL" id="JALPRY010000008">
    <property type="protein sequence ID" value="MCK8779805.1"/>
    <property type="molecule type" value="Genomic_DNA"/>
</dbReference>
<evidence type="ECO:0000259" key="8">
    <source>
        <dbReference type="PROSITE" id="PS50928"/>
    </source>
</evidence>
<feature type="domain" description="ABC transmembrane type-1" evidence="8">
    <location>
        <begin position="98"/>
        <end position="327"/>
    </location>
</feature>
<keyword evidence="6 7" id="KW-0472">Membrane</keyword>